<dbReference type="EMBL" id="JAFDVH010000003">
    <property type="protein sequence ID" value="KAG7484073.1"/>
    <property type="molecule type" value="Genomic_DNA"/>
</dbReference>
<accession>A0A9D3TEM3</accession>
<protein>
    <submittedName>
        <fullName evidence="1">Uncharacterized protein</fullName>
    </submittedName>
</protein>
<comment type="caution">
    <text evidence="1">The sequence shown here is derived from an EMBL/GenBank/DDBJ whole genome shotgun (WGS) entry which is preliminary data.</text>
</comment>
<reference evidence="1" key="1">
    <citation type="submission" date="2021-01" db="EMBL/GenBank/DDBJ databases">
        <authorList>
            <person name="Zahm M."/>
            <person name="Roques C."/>
            <person name="Cabau C."/>
            <person name="Klopp C."/>
            <person name="Donnadieu C."/>
            <person name="Jouanno E."/>
            <person name="Lampietro C."/>
            <person name="Louis A."/>
            <person name="Herpin A."/>
            <person name="Echchiki A."/>
            <person name="Berthelot C."/>
            <person name="Parey E."/>
            <person name="Roest-Crollius H."/>
            <person name="Braasch I."/>
            <person name="Postlethwait J."/>
            <person name="Bobe J."/>
            <person name="Montfort J."/>
            <person name="Bouchez O."/>
            <person name="Begum T."/>
            <person name="Mejri S."/>
            <person name="Adams A."/>
            <person name="Chen W.-J."/>
            <person name="Guiguen Y."/>
        </authorList>
    </citation>
    <scope>NUCLEOTIDE SEQUENCE</scope>
    <source>
        <strain evidence="1">YG-15Mar2019-1</strain>
        <tissue evidence="1">Brain</tissue>
    </source>
</reference>
<dbReference type="OrthoDB" id="8786528at2759"/>
<proteinExistence type="predicted"/>
<keyword evidence="2" id="KW-1185">Reference proteome</keyword>
<gene>
    <name evidence="1" type="ORF">MATL_G00045780</name>
</gene>
<name>A0A9D3TEM3_MEGAT</name>
<evidence type="ECO:0000313" key="2">
    <source>
        <dbReference type="Proteomes" id="UP001046870"/>
    </source>
</evidence>
<organism evidence="1 2">
    <name type="scientific">Megalops atlanticus</name>
    <name type="common">Tarpon</name>
    <name type="synonym">Clupea gigantea</name>
    <dbReference type="NCBI Taxonomy" id="7932"/>
    <lineage>
        <taxon>Eukaryota</taxon>
        <taxon>Metazoa</taxon>
        <taxon>Chordata</taxon>
        <taxon>Craniata</taxon>
        <taxon>Vertebrata</taxon>
        <taxon>Euteleostomi</taxon>
        <taxon>Actinopterygii</taxon>
        <taxon>Neopterygii</taxon>
        <taxon>Teleostei</taxon>
        <taxon>Elopiformes</taxon>
        <taxon>Megalopidae</taxon>
        <taxon>Megalops</taxon>
    </lineage>
</organism>
<dbReference type="AlphaFoldDB" id="A0A9D3TEM3"/>
<evidence type="ECO:0000313" key="1">
    <source>
        <dbReference type="EMBL" id="KAG7484073.1"/>
    </source>
</evidence>
<sequence>MAGSGIAAGTLHLLATGITTPAPILQVVGSPPLPACGDSVDRHRRAMGVKVLQCFPWPRSTKDRGNRHRSLTAGPSKDVAVHHSCVADRCIMAEGWASARPAQQVYFSQKACITLRHQMDCNVIDATY</sequence>
<dbReference type="Proteomes" id="UP001046870">
    <property type="component" value="Chromosome 3"/>
</dbReference>